<name>A0A067TLA1_GALM3</name>
<organism evidence="2 3">
    <name type="scientific">Galerina marginata (strain CBS 339.88)</name>
    <dbReference type="NCBI Taxonomy" id="685588"/>
    <lineage>
        <taxon>Eukaryota</taxon>
        <taxon>Fungi</taxon>
        <taxon>Dikarya</taxon>
        <taxon>Basidiomycota</taxon>
        <taxon>Agaricomycotina</taxon>
        <taxon>Agaricomycetes</taxon>
        <taxon>Agaricomycetidae</taxon>
        <taxon>Agaricales</taxon>
        <taxon>Agaricineae</taxon>
        <taxon>Strophariaceae</taxon>
        <taxon>Galerina</taxon>
    </lineage>
</organism>
<dbReference type="AlphaFoldDB" id="A0A067TLA1"/>
<evidence type="ECO:0008006" key="4">
    <source>
        <dbReference type="Google" id="ProtNLM"/>
    </source>
</evidence>
<evidence type="ECO:0000313" key="3">
    <source>
        <dbReference type="Proteomes" id="UP000027222"/>
    </source>
</evidence>
<dbReference type="Proteomes" id="UP000027222">
    <property type="component" value="Unassembled WGS sequence"/>
</dbReference>
<protein>
    <recommendedName>
        <fullName evidence="4">BTB domain-containing protein</fullName>
    </recommendedName>
</protein>
<dbReference type="InterPro" id="IPR011333">
    <property type="entry name" value="SKP1/BTB/POZ_sf"/>
</dbReference>
<reference evidence="3" key="1">
    <citation type="journal article" date="2014" name="Proc. Natl. Acad. Sci. U.S.A.">
        <title>Extensive sampling of basidiomycete genomes demonstrates inadequacy of the white-rot/brown-rot paradigm for wood decay fungi.</title>
        <authorList>
            <person name="Riley R."/>
            <person name="Salamov A.A."/>
            <person name="Brown D.W."/>
            <person name="Nagy L.G."/>
            <person name="Floudas D."/>
            <person name="Held B.W."/>
            <person name="Levasseur A."/>
            <person name="Lombard V."/>
            <person name="Morin E."/>
            <person name="Otillar R."/>
            <person name="Lindquist E.A."/>
            <person name="Sun H."/>
            <person name="LaButti K.M."/>
            <person name="Schmutz J."/>
            <person name="Jabbour D."/>
            <person name="Luo H."/>
            <person name="Baker S.E."/>
            <person name="Pisabarro A.G."/>
            <person name="Walton J.D."/>
            <person name="Blanchette R.A."/>
            <person name="Henrissat B."/>
            <person name="Martin F."/>
            <person name="Cullen D."/>
            <person name="Hibbett D.S."/>
            <person name="Grigoriev I.V."/>
        </authorList>
    </citation>
    <scope>NUCLEOTIDE SEQUENCE [LARGE SCALE GENOMIC DNA]</scope>
    <source>
        <strain evidence="3">CBS 339.88</strain>
    </source>
</reference>
<sequence length="395" mass="44819">MSAAAVDHNPRKRARSPQPDTQTLPVNDSLYYMDEGDCFIRVEDTIFKIPRYFLTKGSSVFRDMFSLPQEGASDAQSLSKDDPLVLQDTVADFRALCWLFNAPPQEIVDQEDAARIDIRKMVSILFISNKYQFLEYEKWVIALLERHCNRESENGTFQNTKRCSILEYKRLLTLTCLKGNTKIRTHICDGWIDRLKKNVSLSSKDALDFATSLGLRNFQGRIYYNEIQRMKTDPLAGSTSLRPHENDWSIPQILCLYRGYHSLSVFWNHLLSGPRPAPDTSLDHIFGTPNTHGNNCAFYLQKCWKSTPQPSTPGQPAYGNPQILNPLESLDALSKALQGSPTTCRCKTSTFAEQVHQTLPVLGAGKNKWETSIQISAQLISPRQVIFSLRVHSLL</sequence>
<dbReference type="HOGENOM" id="CLU_698389_0_0_1"/>
<feature type="region of interest" description="Disordered" evidence="1">
    <location>
        <begin position="1"/>
        <end position="26"/>
    </location>
</feature>
<proteinExistence type="predicted"/>
<evidence type="ECO:0000256" key="1">
    <source>
        <dbReference type="SAM" id="MobiDB-lite"/>
    </source>
</evidence>
<dbReference type="Gene3D" id="3.30.710.10">
    <property type="entry name" value="Potassium Channel Kv1.1, Chain A"/>
    <property type="match status" value="1"/>
</dbReference>
<evidence type="ECO:0000313" key="2">
    <source>
        <dbReference type="EMBL" id="KDR83122.1"/>
    </source>
</evidence>
<dbReference type="OrthoDB" id="2886395at2759"/>
<dbReference type="EMBL" id="KL142369">
    <property type="protein sequence ID" value="KDR83122.1"/>
    <property type="molecule type" value="Genomic_DNA"/>
</dbReference>
<accession>A0A067TLA1</accession>
<gene>
    <name evidence="2" type="ORF">GALMADRAFT_238952</name>
</gene>
<keyword evidence="3" id="KW-1185">Reference proteome</keyword>